<dbReference type="CDD" id="cd02933">
    <property type="entry name" value="OYE_like_FMN"/>
    <property type="match status" value="1"/>
</dbReference>
<evidence type="ECO:0000256" key="1">
    <source>
        <dbReference type="ARBA" id="ARBA00001917"/>
    </source>
</evidence>
<organism evidence="4 5">
    <name type="scientific">Luteibacter rhizovicinus DSM 16549</name>
    <dbReference type="NCBI Taxonomy" id="1440763"/>
    <lineage>
        <taxon>Bacteria</taxon>
        <taxon>Pseudomonadati</taxon>
        <taxon>Pseudomonadota</taxon>
        <taxon>Gammaproteobacteria</taxon>
        <taxon>Lysobacterales</taxon>
        <taxon>Rhodanobacteraceae</taxon>
        <taxon>Luteibacter</taxon>
    </lineage>
</organism>
<dbReference type="GO" id="GO:0016628">
    <property type="term" value="F:oxidoreductase activity, acting on the CH-CH group of donors, NAD or NADP as acceptor"/>
    <property type="evidence" value="ECO:0007669"/>
    <property type="project" value="UniProtKB-ARBA"/>
</dbReference>
<dbReference type="OrthoDB" id="8523426at2"/>
<dbReference type="SUPFAM" id="SSF51395">
    <property type="entry name" value="FMN-linked oxidoreductases"/>
    <property type="match status" value="1"/>
</dbReference>
<dbReference type="PATRIC" id="fig|1440763.5.peg.1946"/>
<dbReference type="Proteomes" id="UP000182987">
    <property type="component" value="Chromosome"/>
</dbReference>
<comment type="similarity">
    <text evidence="2">Belongs to the NADH:flavin oxidoreductase/NADH oxidase family.</text>
</comment>
<comment type="cofactor">
    <cofactor evidence="1">
        <name>FMN</name>
        <dbReference type="ChEBI" id="CHEBI:58210"/>
    </cofactor>
</comment>
<dbReference type="PANTHER" id="PTHR22893">
    <property type="entry name" value="NADH OXIDOREDUCTASE-RELATED"/>
    <property type="match status" value="1"/>
</dbReference>
<dbReference type="InterPro" id="IPR001155">
    <property type="entry name" value="OxRdtase_FMN_N"/>
</dbReference>
<dbReference type="RefSeq" id="WP_046967662.1">
    <property type="nucleotide sequence ID" value="NZ_CP017480.1"/>
</dbReference>
<evidence type="ECO:0000313" key="4">
    <source>
        <dbReference type="EMBL" id="APG05656.1"/>
    </source>
</evidence>
<dbReference type="AlphaFoldDB" id="A0A0G9HCN1"/>
<dbReference type="PANTHER" id="PTHR22893:SF91">
    <property type="entry name" value="NADPH DEHYDROGENASE 2-RELATED"/>
    <property type="match status" value="1"/>
</dbReference>
<dbReference type="GO" id="GO:0005829">
    <property type="term" value="C:cytosol"/>
    <property type="evidence" value="ECO:0007669"/>
    <property type="project" value="TreeGrafter"/>
</dbReference>
<dbReference type="InterPro" id="IPR045247">
    <property type="entry name" value="Oye-like"/>
</dbReference>
<evidence type="ECO:0000256" key="2">
    <source>
        <dbReference type="ARBA" id="ARBA00005979"/>
    </source>
</evidence>
<protein>
    <submittedName>
        <fullName evidence="4">Alkene reductase</fullName>
    </submittedName>
</protein>
<proteinExistence type="inferred from homology"/>
<dbReference type="GO" id="GO:0010181">
    <property type="term" value="F:FMN binding"/>
    <property type="evidence" value="ECO:0007669"/>
    <property type="project" value="InterPro"/>
</dbReference>
<sequence length="384" mass="42150">MTTLFETHALVNDTVLKNRVVMAPMTRTRTSKGDLPNALMATYYGQRASAGLIVSEATDVSPWSKGYAWTPGIYTDAQVQGWRLVTDAVHRRGGTMFMQAWHVGRLAHTSTLPGGESPWGATAERASDSDVFAHDEEGKLTFIRASTPRAISTAEVAVVVGEFAQAFTNAKRAGFDGVEIHAANGYLFEQFMNSVLNTRTDQYGGQSPENRTRLLLEVVDAAIGILGAGRVGIRLSPFGRYGSMPADPKVEETLFYLCRELNRRGIAYLHLLYQLMPSGNAQDSHFNESHLSESLLRKLRDGFAGSIIWCGGFDAATAQAALDSGLVDLIAFGRPYIGNPDLVERLQQRWPLAEADRSAYYTRDGEKGYTDFPVSDTTYNPVFS</sequence>
<keyword evidence="5" id="KW-1185">Reference proteome</keyword>
<dbReference type="Pfam" id="PF00724">
    <property type="entry name" value="Oxidored_FMN"/>
    <property type="match status" value="1"/>
</dbReference>
<reference evidence="5" key="1">
    <citation type="submission" date="2016-09" db="EMBL/GenBank/DDBJ databases">
        <authorList>
            <person name="Lysoe E."/>
        </authorList>
    </citation>
    <scope>NUCLEOTIDE SEQUENCE [LARGE SCALE GENOMIC DNA]</scope>
    <source>
        <strain evidence="5">LJ96T</strain>
    </source>
</reference>
<evidence type="ECO:0000256" key="3">
    <source>
        <dbReference type="ARBA" id="ARBA00023002"/>
    </source>
</evidence>
<accession>A0A0G9HCN1</accession>
<name>A0A0G9HCN1_9GAMM</name>
<dbReference type="STRING" id="1440763.BJI69_18270"/>
<keyword evidence="3" id="KW-0560">Oxidoreductase</keyword>
<dbReference type="EMBL" id="CP017480">
    <property type="protein sequence ID" value="APG05656.1"/>
    <property type="molecule type" value="Genomic_DNA"/>
</dbReference>
<evidence type="ECO:0000313" key="5">
    <source>
        <dbReference type="Proteomes" id="UP000182987"/>
    </source>
</evidence>
<dbReference type="Gene3D" id="3.20.20.70">
    <property type="entry name" value="Aldolase class I"/>
    <property type="match status" value="1"/>
</dbReference>
<dbReference type="InterPro" id="IPR013785">
    <property type="entry name" value="Aldolase_TIM"/>
</dbReference>
<gene>
    <name evidence="4" type="ORF">BJI69_18270</name>
</gene>
<dbReference type="KEGG" id="lrz:BJI69_18270"/>
<dbReference type="FunFam" id="3.20.20.70:FF:000059">
    <property type="entry name" value="N-ethylmaleimide reductase, FMN-linked"/>
    <property type="match status" value="1"/>
</dbReference>